<keyword evidence="1" id="KW-0472">Membrane</keyword>
<sequence>MKNLDKESQKNLMEVYRFLGYLLMITALSFINLFIFMELIPSWSWGLIVIFCGLIVRVLDKLLSIKQMFVISSLLLVISILLTIFV</sequence>
<feature type="transmembrane region" description="Helical" evidence="1">
    <location>
        <begin position="18"/>
        <end position="37"/>
    </location>
</feature>
<evidence type="ECO:0000313" key="2">
    <source>
        <dbReference type="EMBL" id="OIJ16845.1"/>
    </source>
</evidence>
<keyword evidence="3" id="KW-1185">Reference proteome</keyword>
<name>A0A1S2LZE7_9BACI</name>
<gene>
    <name evidence="2" type="ORF">BKP45_20955</name>
</gene>
<dbReference type="Proteomes" id="UP000180057">
    <property type="component" value="Unassembled WGS sequence"/>
</dbReference>
<keyword evidence="1" id="KW-0812">Transmembrane</keyword>
<protein>
    <submittedName>
        <fullName evidence="2">Uncharacterized protein</fullName>
    </submittedName>
</protein>
<reference evidence="2 3" key="1">
    <citation type="submission" date="2016-10" db="EMBL/GenBank/DDBJ databases">
        <title>Draft genome sequences of four alkaliphilic bacteria belonging to the Anaerobacillus genus.</title>
        <authorList>
            <person name="Bassil N.M."/>
            <person name="Lloyd J.R."/>
        </authorList>
    </citation>
    <scope>NUCLEOTIDE SEQUENCE [LARGE SCALE GENOMIC DNA]</scope>
    <source>
        <strain evidence="2 3">DSM 22531</strain>
    </source>
</reference>
<dbReference type="EMBL" id="MLQS01000033">
    <property type="protein sequence ID" value="OIJ16845.1"/>
    <property type="molecule type" value="Genomic_DNA"/>
</dbReference>
<evidence type="ECO:0000256" key="1">
    <source>
        <dbReference type="SAM" id="Phobius"/>
    </source>
</evidence>
<comment type="caution">
    <text evidence="2">The sequence shown here is derived from an EMBL/GenBank/DDBJ whole genome shotgun (WGS) entry which is preliminary data.</text>
</comment>
<accession>A0A1S2LZE7</accession>
<feature type="transmembrane region" description="Helical" evidence="1">
    <location>
        <begin position="43"/>
        <end position="59"/>
    </location>
</feature>
<proteinExistence type="predicted"/>
<evidence type="ECO:0000313" key="3">
    <source>
        <dbReference type="Proteomes" id="UP000180057"/>
    </source>
</evidence>
<feature type="transmembrane region" description="Helical" evidence="1">
    <location>
        <begin position="68"/>
        <end position="85"/>
    </location>
</feature>
<dbReference type="AlphaFoldDB" id="A0A1S2LZE7"/>
<keyword evidence="1" id="KW-1133">Transmembrane helix</keyword>
<organism evidence="2 3">
    <name type="scientific">Anaerobacillus alkalidiazotrophicus</name>
    <dbReference type="NCBI Taxonomy" id="472963"/>
    <lineage>
        <taxon>Bacteria</taxon>
        <taxon>Bacillati</taxon>
        <taxon>Bacillota</taxon>
        <taxon>Bacilli</taxon>
        <taxon>Bacillales</taxon>
        <taxon>Bacillaceae</taxon>
        <taxon>Anaerobacillus</taxon>
    </lineage>
</organism>